<evidence type="ECO:0000256" key="1">
    <source>
        <dbReference type="SAM" id="Phobius"/>
    </source>
</evidence>
<feature type="transmembrane region" description="Helical" evidence="1">
    <location>
        <begin position="15"/>
        <end position="36"/>
    </location>
</feature>
<reference evidence="2 3" key="1">
    <citation type="submission" date="2020-05" db="EMBL/GenBank/DDBJ databases">
        <title>Parvularcula mediterraneae sp. nov., isolated from polypropylene straw from shallow seawater of the seashore of Laganas in Zakynthos island, Greece.</title>
        <authorList>
            <person name="Szabo I."/>
            <person name="Al-Omari J."/>
            <person name="Rado J."/>
            <person name="Szerdahelyi G.S."/>
        </authorList>
    </citation>
    <scope>NUCLEOTIDE SEQUENCE [LARGE SCALE GENOMIC DNA]</scope>
    <source>
        <strain evidence="2 3">ZS-1/3</strain>
    </source>
</reference>
<dbReference type="Proteomes" id="UP000536835">
    <property type="component" value="Unassembled WGS sequence"/>
</dbReference>
<keyword evidence="1" id="KW-0472">Membrane</keyword>
<dbReference type="EMBL" id="JABFCX010000003">
    <property type="protein sequence ID" value="NNU16526.1"/>
    <property type="molecule type" value="Genomic_DNA"/>
</dbReference>
<dbReference type="RefSeq" id="WP_173199070.1">
    <property type="nucleotide sequence ID" value="NZ_JABFCX010000003.1"/>
</dbReference>
<keyword evidence="1" id="KW-1133">Transmembrane helix</keyword>
<evidence type="ECO:0000313" key="2">
    <source>
        <dbReference type="EMBL" id="NNU16526.1"/>
    </source>
</evidence>
<keyword evidence="3" id="KW-1185">Reference proteome</keyword>
<protein>
    <submittedName>
        <fullName evidence="2">Uncharacterized protein</fullName>
    </submittedName>
</protein>
<gene>
    <name evidence="2" type="ORF">HK107_09360</name>
</gene>
<proteinExistence type="predicted"/>
<keyword evidence="1" id="KW-0812">Transmembrane</keyword>
<comment type="caution">
    <text evidence="2">The sequence shown here is derived from an EMBL/GenBank/DDBJ whole genome shotgun (WGS) entry which is preliminary data.</text>
</comment>
<accession>A0A7Y3RMX8</accession>
<name>A0A7Y3RMX8_9PROT</name>
<dbReference type="AlphaFoldDB" id="A0A7Y3RMX8"/>
<organism evidence="2 3">
    <name type="scientific">Parvularcula mediterranea</name>
    <dbReference type="NCBI Taxonomy" id="2732508"/>
    <lineage>
        <taxon>Bacteria</taxon>
        <taxon>Pseudomonadati</taxon>
        <taxon>Pseudomonadota</taxon>
        <taxon>Alphaproteobacteria</taxon>
        <taxon>Parvularculales</taxon>
        <taxon>Parvularculaceae</taxon>
        <taxon>Parvularcula</taxon>
    </lineage>
</organism>
<evidence type="ECO:0000313" key="3">
    <source>
        <dbReference type="Proteomes" id="UP000536835"/>
    </source>
</evidence>
<sequence>MILRRVIEHVRTQNWLAVGIDFLIVVVGVFIGIQLGNLNEAREARKTELELIGRLTIEFEEIAAALDGTLEAVPRYLDATGVLIEVARGDSEFAEERMKEAVYLSFNLGRPPLRSATYQQLVASGDLKLLRDDETRSALTRYHQSVDQQNFLYPKTIDQLIRVPDFRDVPVRSAEERLEFLQGTESLSRIRYDLDALREAEGHLEGLYVLQLNLLRAARLQSDYAGAALNELKGGER</sequence>